<dbReference type="Gene3D" id="3.50.50.60">
    <property type="entry name" value="FAD/NAD(P)-binding domain"/>
    <property type="match status" value="1"/>
</dbReference>
<dbReference type="PANTHER" id="PTHR43747">
    <property type="entry name" value="FAD-BINDING PROTEIN"/>
    <property type="match status" value="1"/>
</dbReference>
<dbReference type="Pfam" id="PF04820">
    <property type="entry name" value="Trp_halogenase"/>
    <property type="match status" value="1"/>
</dbReference>
<evidence type="ECO:0000313" key="2">
    <source>
        <dbReference type="Proteomes" id="UP000321287"/>
    </source>
</evidence>
<dbReference type="InterPro" id="IPR006905">
    <property type="entry name" value="Flavin_halogenase"/>
</dbReference>
<reference evidence="1 2" key="1">
    <citation type="submission" date="2019-07" db="EMBL/GenBank/DDBJ databases">
        <title>Whole genome shotgun sequence of Asaia bogorensis NBRC 16594.</title>
        <authorList>
            <person name="Hosoyama A."/>
            <person name="Uohara A."/>
            <person name="Ohji S."/>
            <person name="Ichikawa N."/>
        </authorList>
    </citation>
    <scope>NUCLEOTIDE SEQUENCE [LARGE SCALE GENOMIC DNA]</scope>
    <source>
        <strain evidence="1 2">NBRC 16594</strain>
    </source>
</reference>
<protein>
    <submittedName>
        <fullName evidence="1">Halogenase</fullName>
    </submittedName>
</protein>
<sequence length="503" mass="57262">MGAGLASLTLAKQLLDKQPTLDICIVHNRKFPYPERIHKVGESTVEIGAYYLAQVVGCKTHLETQHLRKMGLRFIQTQGLTGEAPYRELGLEYYPYHTTYQIDRGRLENHLRDELGNRVTLIENCRVLGMEKGSDHNTVSVRDHDGTVTTRDARWVVDASGRGRVLMKQFGLQKEAAVNHSAVWFRVGGDVDINEFLNAADAANPFTDAQERGRSTTHLVGKGYWVWIIPINKQTTSIGIVFDNSVHKLSEMSSHPLASDWLRRHEPRMQDYLEEKAFEVIDFVMLRNYSYLSKHYLSEDGWALTGEAAGFVDPMYSNGTDLIGLANTMITNAITRPDGKQLIGQMNDLLSEVYAGFVDTHHDSSPRFDDWNYMFVKTNWDACFYFMFMCVLFMNDKFDDIEFVESIHGTVAEFYKIHHEVMTYLRTPGAVQGNYELADFISLVGSIQDHANRTIFLDDKSNEAVAARLEQNLETLRELAASIITTQTFDENYYNMGKRLDAA</sequence>
<keyword evidence="2" id="KW-1185">Reference proteome</keyword>
<proteinExistence type="predicted"/>
<dbReference type="PANTHER" id="PTHR43747:SF1">
    <property type="entry name" value="SLR1998 PROTEIN"/>
    <property type="match status" value="1"/>
</dbReference>
<evidence type="ECO:0000313" key="1">
    <source>
        <dbReference type="EMBL" id="GEL52202.1"/>
    </source>
</evidence>
<accession>A0AAN4R146</accession>
<comment type="caution">
    <text evidence="1">The sequence shown here is derived from an EMBL/GenBank/DDBJ whole genome shotgun (WGS) entry which is preliminary data.</text>
</comment>
<dbReference type="EMBL" id="BJVS01000001">
    <property type="protein sequence ID" value="GEL52202.1"/>
    <property type="molecule type" value="Genomic_DNA"/>
</dbReference>
<dbReference type="AlphaFoldDB" id="A0AAN4R146"/>
<gene>
    <name evidence="1" type="ORF">ABO01nite_02090</name>
</gene>
<dbReference type="Proteomes" id="UP000321287">
    <property type="component" value="Unassembled WGS sequence"/>
</dbReference>
<dbReference type="SUPFAM" id="SSF51905">
    <property type="entry name" value="FAD/NAD(P)-binding domain"/>
    <property type="match status" value="1"/>
</dbReference>
<dbReference type="GO" id="GO:0004497">
    <property type="term" value="F:monooxygenase activity"/>
    <property type="evidence" value="ECO:0007669"/>
    <property type="project" value="InterPro"/>
</dbReference>
<organism evidence="1 2">
    <name type="scientific">Asaia bogorensis NBRC 16594</name>
    <dbReference type="NCBI Taxonomy" id="1231624"/>
    <lineage>
        <taxon>Bacteria</taxon>
        <taxon>Pseudomonadati</taxon>
        <taxon>Pseudomonadota</taxon>
        <taxon>Alphaproteobacteria</taxon>
        <taxon>Acetobacterales</taxon>
        <taxon>Acetobacteraceae</taxon>
        <taxon>Asaia</taxon>
    </lineage>
</organism>
<dbReference type="InterPro" id="IPR050816">
    <property type="entry name" value="Flavin-dep_Halogenase_NPB"/>
</dbReference>
<name>A0AAN4R146_9PROT</name>
<dbReference type="KEGG" id="abg:Asbog_02120"/>
<dbReference type="InterPro" id="IPR036188">
    <property type="entry name" value="FAD/NAD-bd_sf"/>
</dbReference>